<dbReference type="KEGG" id="sgy:Sgly_1117"/>
<keyword evidence="2" id="KW-1185">Reference proteome</keyword>
<reference evidence="1 2" key="1">
    <citation type="journal article" date="2011" name="Stand. Genomic Sci.">
        <title>Complete genome sequence of Syntrophobotulus glycolicus type strain (FlGlyR).</title>
        <authorList>
            <person name="Han C."/>
            <person name="Mwirichia R."/>
            <person name="Chertkov O."/>
            <person name="Held B."/>
            <person name="Lapidus A."/>
            <person name="Nolan M."/>
            <person name="Lucas S."/>
            <person name="Hammon N."/>
            <person name="Deshpande S."/>
            <person name="Cheng J.F."/>
            <person name="Tapia R."/>
            <person name="Goodwin L."/>
            <person name="Pitluck S."/>
            <person name="Huntemann M."/>
            <person name="Liolios K."/>
            <person name="Ivanova N."/>
            <person name="Pagani I."/>
            <person name="Mavromatis K."/>
            <person name="Ovchinikova G."/>
            <person name="Pati A."/>
            <person name="Chen A."/>
            <person name="Palaniappan K."/>
            <person name="Land M."/>
            <person name="Hauser L."/>
            <person name="Brambilla E.M."/>
            <person name="Rohde M."/>
            <person name="Spring S."/>
            <person name="Sikorski J."/>
            <person name="Goker M."/>
            <person name="Woyke T."/>
            <person name="Bristow J."/>
            <person name="Eisen J.A."/>
            <person name="Markowitz V."/>
            <person name="Hugenholtz P."/>
            <person name="Kyrpides N.C."/>
            <person name="Klenk H.P."/>
            <person name="Detter J.C."/>
        </authorList>
    </citation>
    <scope>NUCLEOTIDE SEQUENCE [LARGE SCALE GENOMIC DNA]</scope>
    <source>
        <strain evidence="2">DSM 8271 / FlGlyR</strain>
    </source>
</reference>
<dbReference type="HOGENOM" id="CLU_151805_0_0_9"/>
<reference evidence="2" key="2">
    <citation type="submission" date="2011-02" db="EMBL/GenBank/DDBJ databases">
        <title>The complete genome of Syntrophobotulus glycolicus DSM 8271.</title>
        <authorList>
            <person name="Lucas S."/>
            <person name="Copeland A."/>
            <person name="Lapidus A."/>
            <person name="Bruce D."/>
            <person name="Goodwin L."/>
            <person name="Pitluck S."/>
            <person name="Kyrpides N."/>
            <person name="Mavromatis K."/>
            <person name="Pagani I."/>
            <person name="Ivanova N."/>
            <person name="Mikhailova N."/>
            <person name="Chertkov O."/>
            <person name="Held B."/>
            <person name="Detter J.C."/>
            <person name="Tapia R."/>
            <person name="Han C."/>
            <person name="Land M."/>
            <person name="Hauser L."/>
            <person name="Markowitz V."/>
            <person name="Cheng J.-F."/>
            <person name="Hugenholtz P."/>
            <person name="Woyke T."/>
            <person name="Wu D."/>
            <person name="Spring S."/>
            <person name="Schroeder M."/>
            <person name="Brambilla E."/>
            <person name="Klenk H.-P."/>
            <person name="Eisen J.A."/>
        </authorList>
    </citation>
    <scope>NUCLEOTIDE SEQUENCE [LARGE SCALE GENOMIC DNA]</scope>
    <source>
        <strain evidence="2">DSM 8271 / FlGlyR</strain>
    </source>
</reference>
<dbReference type="AlphaFoldDB" id="F0SU59"/>
<dbReference type="RefSeq" id="WP_013624312.1">
    <property type="nucleotide sequence ID" value="NC_015172.1"/>
</dbReference>
<accession>F0SU59</accession>
<dbReference type="EMBL" id="CP002547">
    <property type="protein sequence ID" value="ADY55442.1"/>
    <property type="molecule type" value="Genomic_DNA"/>
</dbReference>
<dbReference type="SUPFAM" id="SSF89447">
    <property type="entry name" value="AbrB/MazE/MraZ-like"/>
    <property type="match status" value="1"/>
</dbReference>
<dbReference type="OrthoDB" id="71707at2"/>
<dbReference type="Proteomes" id="UP000007488">
    <property type="component" value="Chromosome"/>
</dbReference>
<organism evidence="1 2">
    <name type="scientific">Syntrophobotulus glycolicus (strain DSM 8271 / FlGlyR)</name>
    <dbReference type="NCBI Taxonomy" id="645991"/>
    <lineage>
        <taxon>Bacteria</taxon>
        <taxon>Bacillati</taxon>
        <taxon>Bacillota</taxon>
        <taxon>Clostridia</taxon>
        <taxon>Eubacteriales</taxon>
        <taxon>Desulfitobacteriaceae</taxon>
        <taxon>Syntrophobotulus</taxon>
    </lineage>
</organism>
<evidence type="ECO:0000313" key="1">
    <source>
        <dbReference type="EMBL" id="ADY55442.1"/>
    </source>
</evidence>
<protein>
    <recommendedName>
        <fullName evidence="3">SpoVT-AbrB domain-containing protein</fullName>
    </recommendedName>
</protein>
<name>F0SU59_SYNGF</name>
<proteinExistence type="predicted"/>
<dbReference type="InterPro" id="IPR037914">
    <property type="entry name" value="SpoVT-AbrB_sf"/>
</dbReference>
<evidence type="ECO:0008006" key="3">
    <source>
        <dbReference type="Google" id="ProtNLM"/>
    </source>
</evidence>
<sequence>MERKIISVSVKRQVTIPQKYFETLGFHNEAECILREDGILIKPVRDINSGEFSEQILAELISQGLSGPELLERFKEQRKKVRPAIKKLIAQADDLVKSGEGKISLDEMFGAEDQ</sequence>
<dbReference type="eggNOG" id="COG2002">
    <property type="taxonomic scope" value="Bacteria"/>
</dbReference>
<gene>
    <name evidence="1" type="ordered locus">Sgly_1117</name>
</gene>
<evidence type="ECO:0000313" key="2">
    <source>
        <dbReference type="Proteomes" id="UP000007488"/>
    </source>
</evidence>
<dbReference type="STRING" id="645991.Sgly_1117"/>